<feature type="region of interest" description="Disordered" evidence="2">
    <location>
        <begin position="1179"/>
        <end position="1210"/>
    </location>
</feature>
<name>A0ABQ8P2C4_9CRYT</name>
<dbReference type="EMBL" id="JAPCXB010000169">
    <property type="protein sequence ID" value="KAJ1605590.1"/>
    <property type="molecule type" value="Genomic_DNA"/>
</dbReference>
<feature type="region of interest" description="Disordered" evidence="2">
    <location>
        <begin position="30"/>
        <end position="71"/>
    </location>
</feature>
<dbReference type="PROSITE" id="PS50222">
    <property type="entry name" value="EF_HAND_2"/>
    <property type="match status" value="1"/>
</dbReference>
<feature type="compositionally biased region" description="Basic and acidic residues" evidence="2">
    <location>
        <begin position="547"/>
        <end position="558"/>
    </location>
</feature>
<feature type="compositionally biased region" description="Basic and acidic residues" evidence="2">
    <location>
        <begin position="630"/>
        <end position="649"/>
    </location>
</feature>
<dbReference type="InterPro" id="IPR002048">
    <property type="entry name" value="EF_hand_dom"/>
</dbReference>
<feature type="compositionally biased region" description="Basic and acidic residues" evidence="2">
    <location>
        <begin position="501"/>
        <end position="522"/>
    </location>
</feature>
<gene>
    <name evidence="4" type="ORF">OJ252_3436</name>
</gene>
<reference evidence="4" key="1">
    <citation type="submission" date="2022-10" db="EMBL/GenBank/DDBJ databases">
        <title>Adaptive evolution leads to modifications in subtelomeric GC content in a zoonotic Cryptosporidium species.</title>
        <authorList>
            <person name="Li J."/>
            <person name="Feng Y."/>
            <person name="Xiao L."/>
        </authorList>
    </citation>
    <scope>NUCLEOTIDE SEQUENCE</scope>
    <source>
        <strain evidence="4">25894</strain>
    </source>
</reference>
<keyword evidence="4" id="KW-0812">Transmembrane</keyword>
<feature type="region of interest" description="Disordered" evidence="2">
    <location>
        <begin position="830"/>
        <end position="849"/>
    </location>
</feature>
<dbReference type="SUPFAM" id="SSF47473">
    <property type="entry name" value="EF-hand"/>
    <property type="match status" value="1"/>
</dbReference>
<feature type="compositionally biased region" description="Gly residues" evidence="2">
    <location>
        <begin position="172"/>
        <end position="189"/>
    </location>
</feature>
<evidence type="ECO:0000256" key="2">
    <source>
        <dbReference type="SAM" id="MobiDB-lite"/>
    </source>
</evidence>
<organism evidence="4 5">
    <name type="scientific">Cryptosporidium canis</name>
    <dbReference type="NCBI Taxonomy" id="195482"/>
    <lineage>
        <taxon>Eukaryota</taxon>
        <taxon>Sar</taxon>
        <taxon>Alveolata</taxon>
        <taxon>Apicomplexa</taxon>
        <taxon>Conoidasida</taxon>
        <taxon>Coccidia</taxon>
        <taxon>Eucoccidiorida</taxon>
        <taxon>Eimeriorina</taxon>
        <taxon>Cryptosporidiidae</taxon>
        <taxon>Cryptosporidium</taxon>
    </lineage>
</organism>
<keyword evidence="5" id="KW-1185">Reference proteome</keyword>
<comment type="caution">
    <text evidence="4">The sequence shown here is derived from an EMBL/GenBank/DDBJ whole genome shotgun (WGS) entry which is preliminary data.</text>
</comment>
<dbReference type="InterPro" id="IPR011992">
    <property type="entry name" value="EF-hand-dom_pair"/>
</dbReference>
<feature type="domain" description="EF-hand" evidence="3">
    <location>
        <begin position="1367"/>
        <end position="1402"/>
    </location>
</feature>
<keyword evidence="1" id="KW-0106">Calcium</keyword>
<evidence type="ECO:0000259" key="3">
    <source>
        <dbReference type="PROSITE" id="PS50222"/>
    </source>
</evidence>
<evidence type="ECO:0000313" key="4">
    <source>
        <dbReference type="EMBL" id="KAJ1605590.1"/>
    </source>
</evidence>
<sequence>YRHGTEIVLYSLYPGNLDLDYEKVIPIRGGADENEADKPGTGQPYDQFSFDRSGAEDKGGAQDGGGMDEEEYDDEFSQDIFTVSSGSGTRTGFKSKIDQRGYLWIDLLSSSYEQAAKGPGGGAQLGKVVNDSDIGVILGDLSNLKLCSIHASGRPALGGAFDGAGAGGGLGARGRGSGSGSGSGSGLRGGVSNSSKHTKFQLLREVNVQKLKYIFTFATRNLRTPDIDTALRDVHSLAYKVFDAQVALLIPIFGKRNVLTFGGSHSPLGDDWGLLCGGSVGPRGGGYDEYAQSGSYSMLEKQGNSLLDVARQGFSGRGFGASSSTWNMNSSGSGFMSVCMSGGAAGSGVSGAGNMGGGGGGGSSLRKSGTLGADSSMGSRGQTGTGRGSDDTAKFLQLMRILHNEIRQDIWILFNHIIGRLFDKSRVKKGADHFLDIVYPKLIRRKAARIVNIFYGPSLSELSLSIHDYFVSAPPKTAAQVVDALKEYRVENQRNCFEGYGRGDADGGHPLEEVPHSDDRGGADLAAEPPGDEGHSGGHPDGFAEGDLDHGLQGRQDQRGGVPLCAGGLQAERDQRDFFGDDLGAGDSGDRLPVPLDGRVHIPDKTVWDKPVDGPSPERDLRQLGQSDEPELHRGEKPPARQERLHEAEQRERVLAGGAVRLGSADSDGAVLELFWPPGNINVFHIHKNTSFNSIVSSSLHGGLGPHLGGGSGSPGDVSGNKLPGGGSGDQGIGNLDDIGFGFQGTAEGGDALLSGSSFGGVLNKMIPERCSNYGELLDWTLLGSIKGIPDDVVKDFHKIAVLRCGFIGRSQLHEYIQDHKRLYIHRTEAAGAGPAGPGGERRPQMEQTRPVLYARSQSSTCGRAGEAGAKEGGSSVMSVGSIRRKSRNQESYFEQVTGSTNKVVDFNISFDIFDTTLTALGFSSHKLQSYILWLLLCLNLNMATVRPFVNASAARDFIITVYLQPIYKNGGGEDYMGSGCVGGKKAAAGGAGSQAPGGSACMAGSGGPGGGAVGSVGGAGNGSGAGYGESGFLAEGLGVPGCGMLGGTFKSSLYEVGGSGSHFDAQDVQSYRGYFTHEMLRRFLALAKISVPSSGVESIWRSLPKDPLNITPFIVPFRGHEEGLEKRGDLDECQDYLGRSLEGEMGGLLRRARDGGGGEFAEHEEEDFEGECGLDASRAGSRFKDGQRQRLRAGAGAEGEPAGSSSMKRLSRRMSLGVKFRRDKRADSGLFGKLEDSMENMESYLRRSGRRGSSKESVHLRILMDPTGMDPMEGVVINIDSVRRLLPKKLMTGLWPEAIKVVLNIGLHLEKPDSAIIEATSKCLEYSNKYGLIRPGDMVSILAALSKEGLSFDLLCELLNNMRIQLPVREVKRMFDLMDLNQDKSLDLQELLDGFEVLFGLFLPQLVHDHVGLSYERQGLIIMATSASLLLFCVFVGIAIKTFEGMRNELSTAVQSVLAIVGAVGLQTGASQDSKEIEERMKERIEDIMGGDIETSMSQIELGEDSQYPLGSENVLVLREKRSSSRVITRSKNSTGGGSGGTPSGLMIVTEKGPILRIGYSLPGKFRSDINDPRPCITFYSQDNVSLEPVFYCTKGVVNQQHNIFVEDGVTRRWCIKPALPKYTGLTFSVETGTIFGTIPTHSQSKIGYVRRVSTLESDGRSSSVARGSVTGGAGIDPSSGGNLSDVGGAGGAFRLQRKLSNNFRSSGNDADGGAGAGGDVLIKELLKNKYQQDVLMPYGGQLVQMNRRTFTVYCTISELDEKIVFKTRVTFQIIPRTRTQKS</sequence>
<feature type="region of interest" description="Disordered" evidence="2">
    <location>
        <begin position="356"/>
        <end position="389"/>
    </location>
</feature>
<feature type="compositionally biased region" description="Basic and acidic residues" evidence="2">
    <location>
        <begin position="598"/>
        <end position="622"/>
    </location>
</feature>
<feature type="compositionally biased region" description="Acidic residues" evidence="2">
    <location>
        <begin position="1163"/>
        <end position="1172"/>
    </location>
</feature>
<feature type="region of interest" description="Disordered" evidence="2">
    <location>
        <begin position="1153"/>
        <end position="1172"/>
    </location>
</feature>
<feature type="region of interest" description="Disordered" evidence="2">
    <location>
        <begin position="499"/>
        <end position="565"/>
    </location>
</feature>
<feature type="non-terminal residue" evidence="4">
    <location>
        <position position="1"/>
    </location>
</feature>
<dbReference type="InterPro" id="IPR018247">
    <property type="entry name" value="EF_Hand_1_Ca_BS"/>
</dbReference>
<evidence type="ECO:0000313" key="5">
    <source>
        <dbReference type="Proteomes" id="UP001071777"/>
    </source>
</evidence>
<evidence type="ECO:0000256" key="1">
    <source>
        <dbReference type="ARBA" id="ARBA00022837"/>
    </source>
</evidence>
<feature type="compositionally biased region" description="Low complexity" evidence="2">
    <location>
        <begin position="364"/>
        <end position="380"/>
    </location>
</feature>
<dbReference type="PROSITE" id="PS00018">
    <property type="entry name" value="EF_HAND_1"/>
    <property type="match status" value="1"/>
</dbReference>
<feature type="region of interest" description="Disordered" evidence="2">
    <location>
        <begin position="578"/>
        <end position="649"/>
    </location>
</feature>
<feature type="region of interest" description="Disordered" evidence="2">
    <location>
        <begin position="1661"/>
        <end position="1684"/>
    </location>
</feature>
<feature type="region of interest" description="Disordered" evidence="2">
    <location>
        <begin position="706"/>
        <end position="729"/>
    </location>
</feature>
<dbReference type="Proteomes" id="UP001071777">
    <property type="component" value="Unassembled WGS sequence"/>
</dbReference>
<feature type="region of interest" description="Disordered" evidence="2">
    <location>
        <begin position="858"/>
        <end position="884"/>
    </location>
</feature>
<protein>
    <submittedName>
        <fullName evidence="4">Transmembrane domain-containing protein</fullName>
    </submittedName>
</protein>
<accession>A0ABQ8P2C4</accession>
<keyword evidence="4" id="KW-0472">Membrane</keyword>
<proteinExistence type="predicted"/>
<feature type="region of interest" description="Disordered" evidence="2">
    <location>
        <begin position="172"/>
        <end position="194"/>
    </location>
</feature>
<feature type="compositionally biased region" description="Low complexity" evidence="2">
    <location>
        <begin position="1194"/>
        <end position="1210"/>
    </location>
</feature>